<dbReference type="EMBL" id="MG807320">
    <property type="protein sequence ID" value="AVL94583.1"/>
    <property type="molecule type" value="Genomic_DNA"/>
</dbReference>
<gene>
    <name evidence="2" type="ORF">mc_197</name>
</gene>
<keyword evidence="1" id="KW-1133">Transmembrane helix</keyword>
<evidence type="ECO:0000313" key="3">
    <source>
        <dbReference type="Proteomes" id="UP000289600"/>
    </source>
</evidence>
<evidence type="ECO:0000313" key="2">
    <source>
        <dbReference type="EMBL" id="AVL94583.1"/>
    </source>
</evidence>
<keyword evidence="1" id="KW-0812">Transmembrane</keyword>
<reference evidence="3" key="1">
    <citation type="submission" date="2018-01" db="EMBL/GenBank/DDBJ databases">
        <title>Testimony of 'menage a trois' revealed by the proteome of Megavirus virophage.</title>
        <authorList>
            <person name="Jeudy S."/>
            <person name="Bertaux L."/>
            <person name="Alempic J.-M."/>
            <person name="Lartigue A."/>
            <person name="Legendre M."/>
            <person name="Philippe N."/>
            <person name="Beucher L."/>
            <person name="Biondi E."/>
            <person name="Juul S."/>
            <person name="Turner D."/>
            <person name="Coute Y."/>
            <person name="Claverie J.-M."/>
            <person name="Abergel C."/>
        </authorList>
    </citation>
    <scope>NUCLEOTIDE SEQUENCE [LARGE SCALE GENOMIC DNA]</scope>
</reference>
<dbReference type="GO" id="GO:0034220">
    <property type="term" value="P:monoatomic ion transmembrane transport"/>
    <property type="evidence" value="ECO:0007669"/>
    <property type="project" value="UniProtKB-KW"/>
</dbReference>
<evidence type="ECO:0000256" key="1">
    <source>
        <dbReference type="SAM" id="Phobius"/>
    </source>
</evidence>
<keyword evidence="2" id="KW-0813">Transport</keyword>
<keyword evidence="2" id="KW-0406">Ion transport</keyword>
<dbReference type="SUPFAM" id="SSF81324">
    <property type="entry name" value="Voltage-gated potassium channels"/>
    <property type="match status" value="1"/>
</dbReference>
<feature type="transmembrane region" description="Helical" evidence="1">
    <location>
        <begin position="25"/>
        <end position="47"/>
    </location>
</feature>
<keyword evidence="2" id="KW-0407">Ion channel</keyword>
<dbReference type="Gene3D" id="1.10.287.70">
    <property type="match status" value="1"/>
</dbReference>
<organism evidence="2 3">
    <name type="scientific">Moumouvirus australiensis</name>
    <dbReference type="NCBI Taxonomy" id="2109587"/>
    <lineage>
        <taxon>Viruses</taxon>
        <taxon>Varidnaviria</taxon>
        <taxon>Bamfordvirae</taxon>
        <taxon>Nucleocytoviricota</taxon>
        <taxon>Megaviricetes</taxon>
        <taxon>Imitervirales</taxon>
        <taxon>Mimiviridae</taxon>
        <taxon>Megamimivirinae</taxon>
        <taxon>Moumouvirus</taxon>
        <taxon>Moumouvirus australiense</taxon>
    </lineage>
</organism>
<sequence>MSVDIHKCVQQCVDKGASSIKESRVLEIILILFCVFCVVLIIGVIGYRTLFKMSLIDSIYNTTLTVSTLGIAPGDKTDTEKIFTGVYAIVVGVIFVSFVSAIVSYIFSLYVLR</sequence>
<proteinExistence type="predicted"/>
<dbReference type="Proteomes" id="UP000289600">
    <property type="component" value="Segment"/>
</dbReference>
<keyword evidence="1" id="KW-0472">Membrane</keyword>
<name>A0A2P1EL14_9VIRU</name>
<accession>A0A2P1EL14</accession>
<keyword evidence="3" id="KW-1185">Reference proteome</keyword>
<protein>
    <submittedName>
        <fullName evidence="2">Putative potassium channel protein</fullName>
    </submittedName>
</protein>
<feature type="transmembrane region" description="Helical" evidence="1">
    <location>
        <begin position="86"/>
        <end position="112"/>
    </location>
</feature>